<dbReference type="InParanoid" id="A0A2K1QRS4"/>
<feature type="signal peptide" evidence="10">
    <location>
        <begin position="1"/>
        <end position="15"/>
    </location>
</feature>
<dbReference type="SMART" id="SM01110">
    <property type="entry name" value="Cutinase"/>
    <property type="match status" value="1"/>
</dbReference>
<dbReference type="GO" id="GO:0005576">
    <property type="term" value="C:extracellular region"/>
    <property type="evidence" value="ECO:0007669"/>
    <property type="project" value="InterPro"/>
</dbReference>
<evidence type="ECO:0000256" key="10">
    <source>
        <dbReference type="SAM" id="SignalP"/>
    </source>
</evidence>
<dbReference type="Proteomes" id="UP000243797">
    <property type="component" value="Unassembled WGS sequence"/>
</dbReference>
<keyword evidence="4 10" id="KW-0732">Signal</keyword>
<dbReference type="InterPro" id="IPR000675">
    <property type="entry name" value="Cutinase/axe"/>
</dbReference>
<evidence type="ECO:0000256" key="3">
    <source>
        <dbReference type="ARBA" id="ARBA00022487"/>
    </source>
</evidence>
<accession>A0A2K1QRS4</accession>
<comment type="similarity">
    <text evidence="1">Belongs to the cutinase family.</text>
</comment>
<name>A0A2K1QRS4_9PEZI</name>
<protein>
    <recommendedName>
        <fullName evidence="2">cutinase</fullName>
        <ecNumber evidence="2">3.1.1.74</ecNumber>
    </recommendedName>
</protein>
<keyword evidence="12" id="KW-1185">Reference proteome</keyword>
<dbReference type="PANTHER" id="PTHR48250:SF2">
    <property type="entry name" value="CUTINASE"/>
    <property type="match status" value="1"/>
</dbReference>
<feature type="disulfide bond" evidence="9">
    <location>
        <begin position="172"/>
        <end position="179"/>
    </location>
</feature>
<dbReference type="STRING" id="2082308.A0A2K1QRS4"/>
<keyword evidence="6 9" id="KW-1015">Disulfide bond</keyword>
<feature type="chain" id="PRO_5014408526" description="cutinase" evidence="10">
    <location>
        <begin position="16"/>
        <end position="210"/>
    </location>
</feature>
<feature type="active site" description="Nucleophile" evidence="8">
    <location>
        <position position="125"/>
    </location>
</feature>
<dbReference type="InterPro" id="IPR011150">
    <property type="entry name" value="Cutinase_monf"/>
</dbReference>
<keyword evidence="3" id="KW-0719">Serine esterase</keyword>
<dbReference type="EMBL" id="NKHZ01000049">
    <property type="protein sequence ID" value="PNS17741.1"/>
    <property type="molecule type" value="Genomic_DNA"/>
</dbReference>
<feature type="active site" description="Proton donor/acceptor" evidence="8">
    <location>
        <position position="188"/>
    </location>
</feature>
<dbReference type="Pfam" id="PF01083">
    <property type="entry name" value="Cutinase"/>
    <property type="match status" value="1"/>
</dbReference>
<feature type="disulfide bond" evidence="9">
    <location>
        <begin position="41"/>
        <end position="114"/>
    </location>
</feature>
<comment type="caution">
    <text evidence="11">The sequence shown here is derived from an EMBL/GenBank/DDBJ whole genome shotgun (WGS) entry which is preliminary data.</text>
</comment>
<comment type="catalytic activity">
    <reaction evidence="7">
        <text>cutin + H2O = cutin monomers.</text>
        <dbReference type="EC" id="3.1.1.74"/>
    </reaction>
</comment>
<evidence type="ECO:0000256" key="8">
    <source>
        <dbReference type="PIRSR" id="PIRSR611150-1"/>
    </source>
</evidence>
<dbReference type="OrthoDB" id="2975078at2759"/>
<evidence type="ECO:0000313" key="11">
    <source>
        <dbReference type="EMBL" id="PNS17741.1"/>
    </source>
</evidence>
<dbReference type="Gene3D" id="3.40.50.1820">
    <property type="entry name" value="alpha/beta hydrolase"/>
    <property type="match status" value="1"/>
</dbReference>
<dbReference type="GO" id="GO:0016052">
    <property type="term" value="P:carbohydrate catabolic process"/>
    <property type="evidence" value="ECO:0007669"/>
    <property type="project" value="TreeGrafter"/>
</dbReference>
<evidence type="ECO:0000256" key="5">
    <source>
        <dbReference type="ARBA" id="ARBA00022801"/>
    </source>
</evidence>
<evidence type="ECO:0000256" key="1">
    <source>
        <dbReference type="ARBA" id="ARBA00007534"/>
    </source>
</evidence>
<dbReference type="GO" id="GO:0050525">
    <property type="term" value="F:cutinase activity"/>
    <property type="evidence" value="ECO:0007669"/>
    <property type="project" value="UniProtKB-EC"/>
</dbReference>
<keyword evidence="5" id="KW-0378">Hydrolase</keyword>
<evidence type="ECO:0000256" key="4">
    <source>
        <dbReference type="ARBA" id="ARBA00022729"/>
    </source>
</evidence>
<dbReference type="AlphaFoldDB" id="A0A2K1QRS4"/>
<evidence type="ECO:0000256" key="6">
    <source>
        <dbReference type="ARBA" id="ARBA00023157"/>
    </source>
</evidence>
<feature type="active site" evidence="8">
    <location>
        <position position="176"/>
    </location>
</feature>
<dbReference type="EC" id="3.1.1.74" evidence="2"/>
<evidence type="ECO:0000256" key="7">
    <source>
        <dbReference type="ARBA" id="ARBA00034045"/>
    </source>
</evidence>
<dbReference type="PANTHER" id="PTHR48250">
    <property type="entry name" value="CUTINASE 2-RELATED"/>
    <property type="match status" value="1"/>
</dbReference>
<evidence type="ECO:0000313" key="12">
    <source>
        <dbReference type="Proteomes" id="UP000243797"/>
    </source>
</evidence>
<organism evidence="11 12">
    <name type="scientific">Sphaceloma murrayae</name>
    <dbReference type="NCBI Taxonomy" id="2082308"/>
    <lineage>
        <taxon>Eukaryota</taxon>
        <taxon>Fungi</taxon>
        <taxon>Dikarya</taxon>
        <taxon>Ascomycota</taxon>
        <taxon>Pezizomycotina</taxon>
        <taxon>Dothideomycetes</taxon>
        <taxon>Dothideomycetidae</taxon>
        <taxon>Myriangiales</taxon>
        <taxon>Elsinoaceae</taxon>
        <taxon>Sphaceloma</taxon>
    </lineage>
</organism>
<proteinExistence type="inferred from homology"/>
<dbReference type="InterPro" id="IPR029058">
    <property type="entry name" value="AB_hydrolase_fold"/>
</dbReference>
<reference evidence="11 12" key="1">
    <citation type="submission" date="2017-06" db="EMBL/GenBank/DDBJ databases">
        <title>Draft genome sequence of a variant of Elsinoe murrayae.</title>
        <authorList>
            <person name="Cheng Q."/>
        </authorList>
    </citation>
    <scope>NUCLEOTIDE SEQUENCE [LARGE SCALE GENOMIC DNA]</scope>
    <source>
        <strain evidence="11 12">CQ-2017a</strain>
    </source>
</reference>
<dbReference type="SUPFAM" id="SSF53474">
    <property type="entry name" value="alpha/beta-Hydrolases"/>
    <property type="match status" value="1"/>
</dbReference>
<evidence type="ECO:0000256" key="2">
    <source>
        <dbReference type="ARBA" id="ARBA00013095"/>
    </source>
</evidence>
<sequence length="210" mass="21024">MKLTLLLPFLPLALSSPISLQRRATAYSTGSTASDITSGRCAALSVIYARGTGEGGNIGFVAGPPLFKALKSKLGGEVNLQGVTYPASSAGNANQGGDGGPAMRDLANRALSQCPGTKVVLVGYSQGAMVVHNAVQRQGFAAAQVAAAVLFGDPLIKQSVGAVPAAKVKQFCAPADSICGNRGSGAGHTSYGSNANEAADFIIRTAGATA</sequence>
<evidence type="ECO:0000256" key="9">
    <source>
        <dbReference type="PIRSR" id="PIRSR611150-2"/>
    </source>
</evidence>
<gene>
    <name evidence="11" type="ORF">CAC42_3136</name>
</gene>